<dbReference type="GO" id="GO:0005789">
    <property type="term" value="C:endoplasmic reticulum membrane"/>
    <property type="evidence" value="ECO:0007669"/>
    <property type="project" value="TreeGrafter"/>
</dbReference>
<accession>K3WHS4</accession>
<feature type="domain" description="Ketoreductase" evidence="3">
    <location>
        <begin position="34"/>
        <end position="217"/>
    </location>
</feature>
<evidence type="ECO:0000256" key="2">
    <source>
        <dbReference type="SAM" id="Phobius"/>
    </source>
</evidence>
<dbReference type="GO" id="GO:0047560">
    <property type="term" value="F:3-dehydrosphinganine reductase activity"/>
    <property type="evidence" value="ECO:0007669"/>
    <property type="project" value="TreeGrafter"/>
</dbReference>
<evidence type="ECO:0000313" key="5">
    <source>
        <dbReference type="Proteomes" id="UP000019132"/>
    </source>
</evidence>
<dbReference type="OMA" id="WLWSLLT"/>
<dbReference type="eggNOG" id="KOG1210">
    <property type="taxonomic scope" value="Eukaryota"/>
</dbReference>
<dbReference type="AlphaFoldDB" id="K3WHS4"/>
<evidence type="ECO:0000313" key="4">
    <source>
        <dbReference type="EnsemblProtists" id="PYU1_T004516"/>
    </source>
</evidence>
<dbReference type="Gene3D" id="3.40.50.720">
    <property type="entry name" value="NAD(P)-binding Rossmann-like Domain"/>
    <property type="match status" value="1"/>
</dbReference>
<dbReference type="STRING" id="431595.K3WHS4"/>
<reference evidence="5" key="2">
    <citation type="submission" date="2010-04" db="EMBL/GenBank/DDBJ databases">
        <authorList>
            <person name="Buell R."/>
            <person name="Hamilton J."/>
            <person name="Hostetler J."/>
        </authorList>
    </citation>
    <scope>NUCLEOTIDE SEQUENCE [LARGE SCALE GENOMIC DNA]</scope>
    <source>
        <strain evidence="5">DAOM:BR144</strain>
    </source>
</reference>
<keyword evidence="2" id="KW-0472">Membrane</keyword>
<keyword evidence="2" id="KW-0812">Transmembrane</keyword>
<dbReference type="InParanoid" id="K3WHS4"/>
<reference evidence="4" key="3">
    <citation type="submission" date="2015-02" db="UniProtKB">
        <authorList>
            <consortium name="EnsemblProtists"/>
        </authorList>
    </citation>
    <scope>IDENTIFICATION</scope>
    <source>
        <strain evidence="4">DAOM BR144</strain>
    </source>
</reference>
<sequence length="319" mass="33945">MGDGWIAAVVLGGLCVLSALWTLATAPGFNVRDKHVFLSGGTKGLGLAIAKKYACAGAKLSLVGRSLERLERAKEEIQQAADNVSIFLAECDISDHEQVERAIAAANEFHGHATDHVVHAAMVVKPGYAWDQDFSQLRHDMGATYFGAKALPAMIVSKVRGRFVIVSCAGGLTSSIGSSSYSGALFALQGLADSLRNEMILYGISVSIFLPGKIDRSLDQYKYLPNLAIEASSTYDASAANFVDGLRAGYFTITNSWSGYFTRVLANGVAPRKNNGIEILLIFFVAGYKALETVILERGLSLNEKKTPASPSTAAASAI</sequence>
<feature type="coiled-coil region" evidence="1">
    <location>
        <begin position="60"/>
        <end position="90"/>
    </location>
</feature>
<evidence type="ECO:0000259" key="3">
    <source>
        <dbReference type="SMART" id="SM00822"/>
    </source>
</evidence>
<keyword evidence="5" id="KW-1185">Reference proteome</keyword>
<dbReference type="EnsemblProtists" id="PYU1_T004516">
    <property type="protein sequence ID" value="PYU1_T004516"/>
    <property type="gene ID" value="PYU1_G004505"/>
</dbReference>
<dbReference type="HOGENOM" id="CLU_010194_3_1_1"/>
<dbReference type="InterPro" id="IPR057326">
    <property type="entry name" value="KR_dom"/>
</dbReference>
<organism evidence="4 5">
    <name type="scientific">Globisporangium ultimum (strain ATCC 200006 / CBS 805.95 / DAOM BR144)</name>
    <name type="common">Pythium ultimum</name>
    <dbReference type="NCBI Taxonomy" id="431595"/>
    <lineage>
        <taxon>Eukaryota</taxon>
        <taxon>Sar</taxon>
        <taxon>Stramenopiles</taxon>
        <taxon>Oomycota</taxon>
        <taxon>Peronosporomycetes</taxon>
        <taxon>Pythiales</taxon>
        <taxon>Pythiaceae</taxon>
        <taxon>Globisporangium</taxon>
    </lineage>
</organism>
<dbReference type="SUPFAM" id="SSF51735">
    <property type="entry name" value="NAD(P)-binding Rossmann-fold domains"/>
    <property type="match status" value="1"/>
</dbReference>
<dbReference type="InterPro" id="IPR036291">
    <property type="entry name" value="NAD(P)-bd_dom_sf"/>
</dbReference>
<dbReference type="InterPro" id="IPR002347">
    <property type="entry name" value="SDR_fam"/>
</dbReference>
<protein>
    <recommendedName>
        <fullName evidence="3">Ketoreductase domain-containing protein</fullName>
    </recommendedName>
</protein>
<dbReference type="VEuPathDB" id="FungiDB:PYU1_G004505"/>
<dbReference type="PRINTS" id="PR00081">
    <property type="entry name" value="GDHRDH"/>
</dbReference>
<dbReference type="SMART" id="SM00822">
    <property type="entry name" value="PKS_KR"/>
    <property type="match status" value="1"/>
</dbReference>
<proteinExistence type="predicted"/>
<evidence type="ECO:0000256" key="1">
    <source>
        <dbReference type="SAM" id="Coils"/>
    </source>
</evidence>
<dbReference type="GO" id="GO:0006666">
    <property type="term" value="P:3-keto-sphinganine metabolic process"/>
    <property type="evidence" value="ECO:0007669"/>
    <property type="project" value="TreeGrafter"/>
</dbReference>
<dbReference type="FunCoup" id="K3WHS4">
    <property type="interactions" value="227"/>
</dbReference>
<dbReference type="GO" id="GO:0030148">
    <property type="term" value="P:sphingolipid biosynthetic process"/>
    <property type="evidence" value="ECO:0007669"/>
    <property type="project" value="TreeGrafter"/>
</dbReference>
<dbReference type="PANTHER" id="PTHR43550:SF3">
    <property type="entry name" value="3-KETODIHYDROSPHINGOSINE REDUCTASE"/>
    <property type="match status" value="1"/>
</dbReference>
<reference evidence="5" key="1">
    <citation type="journal article" date="2010" name="Genome Biol.">
        <title>Genome sequence of the necrotrophic plant pathogen Pythium ultimum reveals original pathogenicity mechanisms and effector repertoire.</title>
        <authorList>
            <person name="Levesque C.A."/>
            <person name="Brouwer H."/>
            <person name="Cano L."/>
            <person name="Hamilton J.P."/>
            <person name="Holt C."/>
            <person name="Huitema E."/>
            <person name="Raffaele S."/>
            <person name="Robideau G.P."/>
            <person name="Thines M."/>
            <person name="Win J."/>
            <person name="Zerillo M.M."/>
            <person name="Beakes G.W."/>
            <person name="Boore J.L."/>
            <person name="Busam D."/>
            <person name="Dumas B."/>
            <person name="Ferriera S."/>
            <person name="Fuerstenberg S.I."/>
            <person name="Gachon C.M."/>
            <person name="Gaulin E."/>
            <person name="Govers F."/>
            <person name="Grenville-Briggs L."/>
            <person name="Horner N."/>
            <person name="Hostetler J."/>
            <person name="Jiang R.H."/>
            <person name="Johnson J."/>
            <person name="Krajaejun T."/>
            <person name="Lin H."/>
            <person name="Meijer H.J."/>
            <person name="Moore B."/>
            <person name="Morris P."/>
            <person name="Phuntmart V."/>
            <person name="Puiu D."/>
            <person name="Shetty J."/>
            <person name="Stajich J.E."/>
            <person name="Tripathy S."/>
            <person name="Wawra S."/>
            <person name="van West P."/>
            <person name="Whitty B.R."/>
            <person name="Coutinho P.M."/>
            <person name="Henrissat B."/>
            <person name="Martin F."/>
            <person name="Thomas P.D."/>
            <person name="Tyler B.M."/>
            <person name="De Vries R.P."/>
            <person name="Kamoun S."/>
            <person name="Yandell M."/>
            <person name="Tisserat N."/>
            <person name="Buell C.R."/>
        </authorList>
    </citation>
    <scope>NUCLEOTIDE SEQUENCE</scope>
    <source>
        <strain evidence="5">DAOM:BR144</strain>
    </source>
</reference>
<feature type="transmembrane region" description="Helical" evidence="2">
    <location>
        <begin position="6"/>
        <end position="24"/>
    </location>
</feature>
<keyword evidence="1" id="KW-0175">Coiled coil</keyword>
<name>K3WHS4_GLOUD</name>
<keyword evidence="2" id="KW-1133">Transmembrane helix</keyword>
<dbReference type="Pfam" id="PF00106">
    <property type="entry name" value="adh_short"/>
    <property type="match status" value="1"/>
</dbReference>
<dbReference type="EMBL" id="GL376631">
    <property type="status" value="NOT_ANNOTATED_CDS"/>
    <property type="molecule type" value="Genomic_DNA"/>
</dbReference>
<dbReference type="Proteomes" id="UP000019132">
    <property type="component" value="Unassembled WGS sequence"/>
</dbReference>
<dbReference type="PANTHER" id="PTHR43550">
    <property type="entry name" value="3-KETODIHYDROSPHINGOSINE REDUCTASE"/>
    <property type="match status" value="1"/>
</dbReference>